<comment type="function">
    <text evidence="1">Acts as a global negative controlling element, employing Fe(2+) as a cofactor to bind the operator of the repressed genes.</text>
</comment>
<sequence length="136" mass="15657">MDYVSMIKDCGLKATPQRICILKILANHKHPTMDELYEQIRKNYSTVSLATVYKNISVLIDKGIVVEVNAPNQKVKFDIFEHHHMHIVCEKCGAVRDVDFDGKLLDKFQEAFDRKIGNITKRFNVVATTEDCELCR</sequence>
<protein>
    <submittedName>
        <fullName evidence="10">Transcriptional regulator, Fur family</fullName>
    </submittedName>
</protein>
<feature type="binding site" evidence="8">
    <location>
        <position position="89"/>
    </location>
    <ligand>
        <name>Zn(2+)</name>
        <dbReference type="ChEBI" id="CHEBI:29105"/>
    </ligand>
</feature>
<dbReference type="RefSeq" id="WP_012109148.1">
    <property type="nucleotide sequence ID" value="NC_009714.1"/>
</dbReference>
<keyword evidence="4 8" id="KW-0862">Zinc</keyword>
<comment type="cofactor">
    <cofactor evidence="9">
        <name>Mn(2+)</name>
        <dbReference type="ChEBI" id="CHEBI:29035"/>
    </cofactor>
    <cofactor evidence="9">
        <name>Fe(2+)</name>
        <dbReference type="ChEBI" id="CHEBI:29033"/>
    </cofactor>
    <text evidence="9">Binds 1 Mn(2+) or Fe(2+) ion per subunit.</text>
</comment>
<dbReference type="OrthoDB" id="8659436at2"/>
<dbReference type="GO" id="GO:1900376">
    <property type="term" value="P:regulation of secondary metabolite biosynthetic process"/>
    <property type="evidence" value="ECO:0007669"/>
    <property type="project" value="TreeGrafter"/>
</dbReference>
<reference evidence="11" key="1">
    <citation type="submission" date="2007-07" db="EMBL/GenBank/DDBJ databases">
        <title>Complete genome sequence of Campylobacter hominis ATCC BAA-381, a commensal isolated from the human gastrointestinal tract.</title>
        <authorList>
            <person name="Fouts D.E."/>
            <person name="Mongodin E.F."/>
            <person name="Puiu D."/>
            <person name="Sebastian Y."/>
            <person name="Miller W.G."/>
            <person name="Mandrell R.E."/>
            <person name="Nelson K.E."/>
        </authorList>
    </citation>
    <scope>NUCLEOTIDE SEQUENCE [LARGE SCALE GENOMIC DNA]</scope>
    <source>
        <strain evidence="11">ATCC BAA-381 / LMG 19568 / NCTC 13146 / CH001A</strain>
    </source>
</reference>
<dbReference type="EMBL" id="CP000776">
    <property type="protein sequence ID" value="ABS52119.1"/>
    <property type="molecule type" value="Genomic_DNA"/>
</dbReference>
<dbReference type="Gene3D" id="3.30.1490.190">
    <property type="match status" value="1"/>
</dbReference>
<proteinExistence type="inferred from homology"/>
<dbReference type="InterPro" id="IPR002481">
    <property type="entry name" value="FUR"/>
</dbReference>
<keyword evidence="8" id="KW-0479">Metal-binding</keyword>
<accession>A7I2V6</accession>
<evidence type="ECO:0000256" key="7">
    <source>
        <dbReference type="ARBA" id="ARBA00023163"/>
    </source>
</evidence>
<dbReference type="AlphaFoldDB" id="A7I2V6"/>
<dbReference type="PANTHER" id="PTHR33202">
    <property type="entry name" value="ZINC UPTAKE REGULATION PROTEIN"/>
    <property type="match status" value="1"/>
</dbReference>
<comment type="similarity">
    <text evidence="2">Belongs to the Fur family.</text>
</comment>
<dbReference type="GO" id="GO:0003700">
    <property type="term" value="F:DNA-binding transcription factor activity"/>
    <property type="evidence" value="ECO:0007669"/>
    <property type="project" value="InterPro"/>
</dbReference>
<feature type="binding site" evidence="9">
    <location>
        <position position="83"/>
    </location>
    <ligand>
        <name>Fe cation</name>
        <dbReference type="ChEBI" id="CHEBI:24875"/>
    </ligand>
</feature>
<dbReference type="SUPFAM" id="SSF46785">
    <property type="entry name" value="Winged helix' DNA-binding domain"/>
    <property type="match status" value="1"/>
</dbReference>
<keyword evidence="9" id="KW-0408">Iron</keyword>
<dbReference type="InterPro" id="IPR043135">
    <property type="entry name" value="Fur_C"/>
</dbReference>
<dbReference type="HOGENOM" id="CLU_096072_4_2_7"/>
<evidence type="ECO:0000313" key="11">
    <source>
        <dbReference type="Proteomes" id="UP000002407"/>
    </source>
</evidence>
<dbReference type="PANTHER" id="PTHR33202:SF7">
    <property type="entry name" value="FERRIC UPTAKE REGULATION PROTEIN"/>
    <property type="match status" value="1"/>
</dbReference>
<feature type="binding site" evidence="8">
    <location>
        <position position="132"/>
    </location>
    <ligand>
        <name>Zn(2+)</name>
        <dbReference type="ChEBI" id="CHEBI:29105"/>
    </ligand>
</feature>
<keyword evidence="6" id="KW-0238">DNA-binding</keyword>
<evidence type="ECO:0000256" key="2">
    <source>
        <dbReference type="ARBA" id="ARBA00007957"/>
    </source>
</evidence>
<keyword evidence="7" id="KW-0804">Transcription</keyword>
<dbReference type="Proteomes" id="UP000002407">
    <property type="component" value="Chromosome"/>
</dbReference>
<evidence type="ECO:0000256" key="8">
    <source>
        <dbReference type="PIRSR" id="PIRSR602481-1"/>
    </source>
</evidence>
<comment type="cofactor">
    <cofactor evidence="8">
        <name>Zn(2+)</name>
        <dbReference type="ChEBI" id="CHEBI:29105"/>
    </cofactor>
    <text evidence="8">Binds 1 zinc ion per subunit.</text>
</comment>
<evidence type="ECO:0000256" key="5">
    <source>
        <dbReference type="ARBA" id="ARBA00023015"/>
    </source>
</evidence>
<dbReference type="eggNOG" id="COG0735">
    <property type="taxonomic scope" value="Bacteria"/>
</dbReference>
<dbReference type="KEGG" id="cha:CHAB381_1296"/>
<keyword evidence="3" id="KW-0678">Repressor</keyword>
<evidence type="ECO:0000256" key="3">
    <source>
        <dbReference type="ARBA" id="ARBA00022491"/>
    </source>
</evidence>
<dbReference type="STRING" id="360107.CHAB381_1296"/>
<name>A7I2V6_CAMHC</name>
<dbReference type="GO" id="GO:0045892">
    <property type="term" value="P:negative regulation of DNA-templated transcription"/>
    <property type="evidence" value="ECO:0007669"/>
    <property type="project" value="TreeGrafter"/>
</dbReference>
<keyword evidence="11" id="KW-1185">Reference proteome</keyword>
<gene>
    <name evidence="10" type="ordered locus">CHAB381_1296</name>
</gene>
<evidence type="ECO:0000256" key="9">
    <source>
        <dbReference type="PIRSR" id="PIRSR602481-2"/>
    </source>
</evidence>
<keyword evidence="5" id="KW-0805">Transcription regulation</keyword>
<evidence type="ECO:0000256" key="6">
    <source>
        <dbReference type="ARBA" id="ARBA00023125"/>
    </source>
</evidence>
<dbReference type="InterPro" id="IPR036388">
    <property type="entry name" value="WH-like_DNA-bd_sf"/>
</dbReference>
<evidence type="ECO:0000256" key="1">
    <source>
        <dbReference type="ARBA" id="ARBA00002997"/>
    </source>
</evidence>
<dbReference type="CDD" id="cd07153">
    <property type="entry name" value="Fur_like"/>
    <property type="match status" value="1"/>
</dbReference>
<feature type="binding site" evidence="8">
    <location>
        <position position="92"/>
    </location>
    <ligand>
        <name>Zn(2+)</name>
        <dbReference type="ChEBI" id="CHEBI:29105"/>
    </ligand>
</feature>
<dbReference type="Gene3D" id="1.10.10.10">
    <property type="entry name" value="Winged helix-like DNA-binding domain superfamily/Winged helix DNA-binding domain"/>
    <property type="match status" value="1"/>
</dbReference>
<evidence type="ECO:0000313" key="10">
    <source>
        <dbReference type="EMBL" id="ABS52119.1"/>
    </source>
</evidence>
<dbReference type="Pfam" id="PF01475">
    <property type="entry name" value="FUR"/>
    <property type="match status" value="1"/>
</dbReference>
<evidence type="ECO:0000256" key="4">
    <source>
        <dbReference type="ARBA" id="ARBA00022833"/>
    </source>
</evidence>
<organism evidence="10 11">
    <name type="scientific">Campylobacter hominis (strain ATCC BAA-381 / DSM 21671 / CCUG 45161 / LMG 19568 / NCTC 13146 / CH001A)</name>
    <dbReference type="NCBI Taxonomy" id="360107"/>
    <lineage>
        <taxon>Bacteria</taxon>
        <taxon>Pseudomonadati</taxon>
        <taxon>Campylobacterota</taxon>
        <taxon>Epsilonproteobacteria</taxon>
        <taxon>Campylobacterales</taxon>
        <taxon>Campylobacteraceae</taxon>
        <taxon>Campylobacter</taxon>
    </lineage>
</organism>
<dbReference type="GO" id="GO:0000976">
    <property type="term" value="F:transcription cis-regulatory region binding"/>
    <property type="evidence" value="ECO:0007669"/>
    <property type="project" value="TreeGrafter"/>
</dbReference>
<dbReference type="InterPro" id="IPR036390">
    <property type="entry name" value="WH_DNA-bd_sf"/>
</dbReference>
<dbReference type="GO" id="GO:0008270">
    <property type="term" value="F:zinc ion binding"/>
    <property type="evidence" value="ECO:0007669"/>
    <property type="project" value="TreeGrafter"/>
</dbReference>